<keyword evidence="8 12" id="KW-0275">Fatty acid biosynthesis</keyword>
<dbReference type="InterPro" id="IPR016039">
    <property type="entry name" value="Thiolase-like"/>
</dbReference>
<comment type="catalytic activity">
    <reaction evidence="11">
        <text>malonyl-[ACP] + acetyl-CoA + H(+) = 3-oxobutanoyl-[ACP] + CO2 + CoA</text>
        <dbReference type="Rhea" id="RHEA:12080"/>
        <dbReference type="Rhea" id="RHEA-COMP:9623"/>
        <dbReference type="Rhea" id="RHEA-COMP:9625"/>
        <dbReference type="ChEBI" id="CHEBI:15378"/>
        <dbReference type="ChEBI" id="CHEBI:16526"/>
        <dbReference type="ChEBI" id="CHEBI:57287"/>
        <dbReference type="ChEBI" id="CHEBI:57288"/>
        <dbReference type="ChEBI" id="CHEBI:78449"/>
        <dbReference type="ChEBI" id="CHEBI:78450"/>
        <dbReference type="EC" id="2.3.1.180"/>
    </reaction>
    <physiologicalReaction direction="left-to-right" evidence="11">
        <dbReference type="Rhea" id="RHEA:12081"/>
    </physiologicalReaction>
</comment>
<evidence type="ECO:0000256" key="6">
    <source>
        <dbReference type="ARBA" id="ARBA00022832"/>
    </source>
</evidence>
<dbReference type="UniPathway" id="UPA00094"/>
<comment type="function">
    <text evidence="12">Catalyzes the condensation reaction of fatty acid synthesis by the addition to an acyl acceptor of two carbons from malonyl-ACP. Catalyzes the first condensation reaction which initiates fatty acid synthesis and may therefore play a role in governing the total rate of fatty acid production. Possesses both acetoacetyl-ACP synthase and acetyl transacylase activities. Its substrate specificity determines the biosynthesis of branched-chain and/or straight-chain of fatty acids.</text>
</comment>
<name>A0A5C1EAF3_9RHOO</name>
<evidence type="ECO:0000256" key="4">
    <source>
        <dbReference type="ARBA" id="ARBA00022516"/>
    </source>
</evidence>
<dbReference type="EMBL" id="CP022579">
    <property type="protein sequence ID" value="QEL65147.1"/>
    <property type="molecule type" value="Genomic_DNA"/>
</dbReference>
<dbReference type="Pfam" id="PF08541">
    <property type="entry name" value="ACP_syn_III_C"/>
    <property type="match status" value="1"/>
</dbReference>
<keyword evidence="4 12" id="KW-0444">Lipid biosynthesis</keyword>
<evidence type="ECO:0000256" key="2">
    <source>
        <dbReference type="ARBA" id="ARBA00008642"/>
    </source>
</evidence>
<dbReference type="EC" id="2.3.1.180" evidence="3 12"/>
<evidence type="ECO:0000256" key="3">
    <source>
        <dbReference type="ARBA" id="ARBA00012333"/>
    </source>
</evidence>
<dbReference type="PANTHER" id="PTHR43091:SF1">
    <property type="entry name" value="BETA-KETOACYL-[ACYL-CARRIER-PROTEIN] SYNTHASE III, CHLOROPLASTIC"/>
    <property type="match status" value="1"/>
</dbReference>
<proteinExistence type="inferred from homology"/>
<sequence length="321" mass="33881">MTIYARLAGVGSYLPPDRVTNDDLVARGIDTNDEWIATRTGIRARHLAAPDVTSSQLGLEAARRALEHAGIGADEIDLLIVATSTPDFIFPSTACLIQSALGNKGATAFDVQAVCSGFVYAMTIAEKFIRSGSHKKALVIGAETFSRILDWKDRGTCVLFGDGAGAVVMEASAQPGILATALHADGSHSDILNVPGQVVGGQVTGDPFLRMDGQAVFKFAVRVLAEVARECCEAAQLPPDQVDWLVPHQANIRIIEATAKKMGLSMERVVTTVAQHGNTSAASVPLALDAAVKDGRIQRGQTVMLEGVGGGFTWGAVLLRY</sequence>
<dbReference type="NCBIfam" id="NF006829">
    <property type="entry name" value="PRK09352.1"/>
    <property type="match status" value="1"/>
</dbReference>
<reference evidence="15 16" key="1">
    <citation type="submission" date="2017-07" db="EMBL/GenBank/DDBJ databases">
        <title>Complete genome sequence of Oryzomicrobium terrae TPP412.</title>
        <authorList>
            <person name="Chiu L.-W."/>
            <person name="Lo K.-J."/>
            <person name="Tsai Y.-M."/>
            <person name="Lin S.-S."/>
            <person name="Kuo C.-H."/>
            <person name="Liu C.-T."/>
        </authorList>
    </citation>
    <scope>NUCLEOTIDE SEQUENCE [LARGE SCALE GENOMIC DNA]</scope>
    <source>
        <strain evidence="15 16">TPP412</strain>
    </source>
</reference>
<keyword evidence="7 12" id="KW-0443">Lipid metabolism</keyword>
<dbReference type="Gene3D" id="3.40.47.10">
    <property type="match status" value="1"/>
</dbReference>
<keyword evidence="9 12" id="KW-0511">Multifunctional enzyme</keyword>
<dbReference type="PANTHER" id="PTHR43091">
    <property type="entry name" value="3-OXOACYL-[ACYL-CARRIER-PROTEIN] SYNTHASE"/>
    <property type="match status" value="1"/>
</dbReference>
<evidence type="ECO:0000256" key="11">
    <source>
        <dbReference type="ARBA" id="ARBA00051096"/>
    </source>
</evidence>
<feature type="active site" evidence="12">
    <location>
        <position position="248"/>
    </location>
</feature>
<comment type="pathway">
    <text evidence="1 12">Lipid metabolism; fatty acid biosynthesis.</text>
</comment>
<dbReference type="KEGG" id="otr:OTERR_16710"/>
<comment type="subunit">
    <text evidence="12">Homodimer.</text>
</comment>
<evidence type="ECO:0000313" key="15">
    <source>
        <dbReference type="EMBL" id="QEL65147.1"/>
    </source>
</evidence>
<comment type="similarity">
    <text evidence="2 12">Belongs to the thiolase-like superfamily. FabH family.</text>
</comment>
<evidence type="ECO:0000313" key="16">
    <source>
        <dbReference type="Proteomes" id="UP000323671"/>
    </source>
</evidence>
<comment type="subcellular location">
    <subcellularLocation>
        <location evidence="12">Cytoplasm</location>
    </subcellularLocation>
</comment>
<feature type="active site" evidence="12">
    <location>
        <position position="278"/>
    </location>
</feature>
<evidence type="ECO:0000256" key="1">
    <source>
        <dbReference type="ARBA" id="ARBA00005194"/>
    </source>
</evidence>
<dbReference type="Proteomes" id="UP000323671">
    <property type="component" value="Chromosome"/>
</dbReference>
<dbReference type="GO" id="GO:0006633">
    <property type="term" value="P:fatty acid biosynthetic process"/>
    <property type="evidence" value="ECO:0007669"/>
    <property type="project" value="UniProtKB-UniRule"/>
</dbReference>
<dbReference type="AlphaFoldDB" id="A0A5C1EAF3"/>
<organism evidence="15 16">
    <name type="scientific">Oryzomicrobium terrae</name>
    <dbReference type="NCBI Taxonomy" id="1735038"/>
    <lineage>
        <taxon>Bacteria</taxon>
        <taxon>Pseudomonadati</taxon>
        <taxon>Pseudomonadota</taxon>
        <taxon>Betaproteobacteria</taxon>
        <taxon>Rhodocyclales</taxon>
        <taxon>Rhodocyclaceae</taxon>
        <taxon>Oryzomicrobium</taxon>
    </lineage>
</organism>
<keyword evidence="16" id="KW-1185">Reference proteome</keyword>
<dbReference type="NCBIfam" id="TIGR00747">
    <property type="entry name" value="fabH"/>
    <property type="match status" value="1"/>
</dbReference>
<evidence type="ECO:0000256" key="7">
    <source>
        <dbReference type="ARBA" id="ARBA00023098"/>
    </source>
</evidence>
<dbReference type="CDD" id="cd00830">
    <property type="entry name" value="KAS_III"/>
    <property type="match status" value="1"/>
</dbReference>
<dbReference type="InterPro" id="IPR013747">
    <property type="entry name" value="ACP_syn_III_C"/>
</dbReference>
<keyword evidence="10 12" id="KW-0012">Acyltransferase</keyword>
<dbReference type="SUPFAM" id="SSF53901">
    <property type="entry name" value="Thiolase-like"/>
    <property type="match status" value="1"/>
</dbReference>
<evidence type="ECO:0000259" key="14">
    <source>
        <dbReference type="Pfam" id="PF08545"/>
    </source>
</evidence>
<gene>
    <name evidence="12 15" type="primary">fabH</name>
    <name evidence="15" type="ORF">OTERR_16710</name>
</gene>
<dbReference type="FunFam" id="3.40.47.10:FF:000004">
    <property type="entry name" value="3-oxoacyl-[acyl-carrier-protein] synthase 3"/>
    <property type="match status" value="1"/>
</dbReference>
<feature type="region of interest" description="ACP-binding" evidence="12">
    <location>
        <begin position="249"/>
        <end position="253"/>
    </location>
</feature>
<evidence type="ECO:0000256" key="9">
    <source>
        <dbReference type="ARBA" id="ARBA00023268"/>
    </source>
</evidence>
<accession>A0A5C1EAF3</accession>
<dbReference type="HAMAP" id="MF_01815">
    <property type="entry name" value="FabH"/>
    <property type="match status" value="1"/>
</dbReference>
<keyword evidence="6 12" id="KW-0276">Fatty acid metabolism</keyword>
<feature type="domain" description="Beta-ketoacyl-[acyl-carrier-protein] synthase III C-terminal" evidence="13">
    <location>
        <begin position="232"/>
        <end position="321"/>
    </location>
</feature>
<dbReference type="InterPro" id="IPR004655">
    <property type="entry name" value="FabH"/>
</dbReference>
<dbReference type="GO" id="GO:0033818">
    <property type="term" value="F:beta-ketoacyl-acyl-carrier-protein synthase III activity"/>
    <property type="evidence" value="ECO:0007669"/>
    <property type="project" value="UniProtKB-UniRule"/>
</dbReference>
<evidence type="ECO:0000256" key="12">
    <source>
        <dbReference type="HAMAP-Rule" id="MF_01815"/>
    </source>
</evidence>
<dbReference type="GO" id="GO:0005737">
    <property type="term" value="C:cytoplasm"/>
    <property type="evidence" value="ECO:0007669"/>
    <property type="project" value="UniProtKB-SubCell"/>
</dbReference>
<dbReference type="GO" id="GO:0004315">
    <property type="term" value="F:3-oxoacyl-[acyl-carrier-protein] synthase activity"/>
    <property type="evidence" value="ECO:0007669"/>
    <property type="project" value="InterPro"/>
</dbReference>
<evidence type="ECO:0000256" key="10">
    <source>
        <dbReference type="ARBA" id="ARBA00023315"/>
    </source>
</evidence>
<dbReference type="Pfam" id="PF08545">
    <property type="entry name" value="ACP_syn_III"/>
    <property type="match status" value="1"/>
</dbReference>
<keyword evidence="5 12" id="KW-0808">Transferase</keyword>
<feature type="domain" description="Beta-ketoacyl-[acyl-carrier-protein] synthase III N-terminal" evidence="14">
    <location>
        <begin position="109"/>
        <end position="186"/>
    </location>
</feature>
<feature type="active site" evidence="12">
    <location>
        <position position="115"/>
    </location>
</feature>
<dbReference type="InterPro" id="IPR013751">
    <property type="entry name" value="ACP_syn_III_N"/>
</dbReference>
<evidence type="ECO:0000256" key="5">
    <source>
        <dbReference type="ARBA" id="ARBA00022679"/>
    </source>
</evidence>
<protein>
    <recommendedName>
        <fullName evidence="3 12">Beta-ketoacyl-[acyl-carrier-protein] synthase III</fullName>
        <shortName evidence="12">Beta-ketoacyl-ACP synthase III</shortName>
        <shortName evidence="12">KAS III</shortName>
        <ecNumber evidence="3 12">2.3.1.180</ecNumber>
    </recommendedName>
    <alternativeName>
        <fullName evidence="12">3-oxoacyl-[acyl-carrier-protein] synthase 3</fullName>
    </alternativeName>
    <alternativeName>
        <fullName evidence="12">3-oxoacyl-[acyl-carrier-protein] synthase III</fullName>
    </alternativeName>
</protein>
<comment type="domain">
    <text evidence="12">The last Arg residue of the ACP-binding site is essential for the weak association between ACP/AcpP and FabH.</text>
</comment>
<evidence type="ECO:0000259" key="13">
    <source>
        <dbReference type="Pfam" id="PF08541"/>
    </source>
</evidence>
<evidence type="ECO:0000256" key="8">
    <source>
        <dbReference type="ARBA" id="ARBA00023160"/>
    </source>
</evidence>
<keyword evidence="12" id="KW-0963">Cytoplasm</keyword>